<keyword evidence="4 11" id="KW-0808">Transferase</keyword>
<evidence type="ECO:0000313" key="11">
    <source>
        <dbReference type="EMBL" id="KXN74551.1"/>
    </source>
</evidence>
<dbReference type="OrthoDB" id="430354at2759"/>
<dbReference type="PANTHER" id="PTHR31392:SF1">
    <property type="entry name" value="ALPHA-1,3-MANNOSYLTRANSFERASE MNN1-RELATED"/>
    <property type="match status" value="1"/>
</dbReference>
<accession>A0A137PHY4</accession>
<dbReference type="GO" id="GO:0000033">
    <property type="term" value="F:alpha-1,3-mannosyltransferase activity"/>
    <property type="evidence" value="ECO:0007669"/>
    <property type="project" value="TreeGrafter"/>
</dbReference>
<keyword evidence="3" id="KW-0328">Glycosyltransferase</keyword>
<dbReference type="InterPro" id="IPR022751">
    <property type="entry name" value="Alpha_mannosyltransferase"/>
</dbReference>
<evidence type="ECO:0000256" key="6">
    <source>
        <dbReference type="ARBA" id="ARBA00022968"/>
    </source>
</evidence>
<evidence type="ECO:0000313" key="12">
    <source>
        <dbReference type="Proteomes" id="UP000070444"/>
    </source>
</evidence>
<dbReference type="Gene3D" id="3.90.550.10">
    <property type="entry name" value="Spore Coat Polysaccharide Biosynthesis Protein SpsA, Chain A"/>
    <property type="match status" value="1"/>
</dbReference>
<dbReference type="PANTHER" id="PTHR31392">
    <property type="entry name" value="ALPHA-1,3-MANNOSYLTRANSFERASE MNN1-RELATED"/>
    <property type="match status" value="1"/>
</dbReference>
<dbReference type="InterPro" id="IPR029044">
    <property type="entry name" value="Nucleotide-diphossugar_trans"/>
</dbReference>
<evidence type="ECO:0000256" key="1">
    <source>
        <dbReference type="ARBA" id="ARBA00004606"/>
    </source>
</evidence>
<dbReference type="EMBL" id="KQ964422">
    <property type="protein sequence ID" value="KXN74551.1"/>
    <property type="molecule type" value="Genomic_DNA"/>
</dbReference>
<dbReference type="Proteomes" id="UP000070444">
    <property type="component" value="Unassembled WGS sequence"/>
</dbReference>
<reference evidence="11 12" key="1">
    <citation type="journal article" date="2015" name="Genome Biol. Evol.">
        <title>Phylogenomic analyses indicate that early fungi evolved digesting cell walls of algal ancestors of land plants.</title>
        <authorList>
            <person name="Chang Y."/>
            <person name="Wang S."/>
            <person name="Sekimoto S."/>
            <person name="Aerts A.L."/>
            <person name="Choi C."/>
            <person name="Clum A."/>
            <person name="LaButti K.M."/>
            <person name="Lindquist E.A."/>
            <person name="Yee Ngan C."/>
            <person name="Ohm R.A."/>
            <person name="Salamov A.A."/>
            <person name="Grigoriev I.V."/>
            <person name="Spatafora J.W."/>
            <person name="Berbee M.L."/>
        </authorList>
    </citation>
    <scope>NUCLEOTIDE SEQUENCE [LARGE SCALE GENOMIC DNA]</scope>
    <source>
        <strain evidence="11 12">NRRL 28638</strain>
    </source>
</reference>
<dbReference type="Pfam" id="PF11051">
    <property type="entry name" value="Mannosyl_trans3"/>
    <property type="match status" value="1"/>
</dbReference>
<evidence type="ECO:0000256" key="9">
    <source>
        <dbReference type="ARBA" id="ARBA00023180"/>
    </source>
</evidence>
<evidence type="ECO:0000256" key="4">
    <source>
        <dbReference type="ARBA" id="ARBA00022679"/>
    </source>
</evidence>
<keyword evidence="8 10" id="KW-0472">Membrane</keyword>
<keyword evidence="9" id="KW-0325">Glycoprotein</keyword>
<evidence type="ECO:0000256" key="8">
    <source>
        <dbReference type="ARBA" id="ARBA00023136"/>
    </source>
</evidence>
<dbReference type="GO" id="GO:0016020">
    <property type="term" value="C:membrane"/>
    <property type="evidence" value="ECO:0007669"/>
    <property type="project" value="UniProtKB-SubCell"/>
</dbReference>
<comment type="similarity">
    <text evidence="2">Belongs to the MNN1/MNT family.</text>
</comment>
<sequence>MIHKIRSSFYLLPWIILFIFLTFHLLINVNHKDETRLNTPSSSVAANKPENRFSAYYFQYSSSSSPDVYFPELTANVKTHHLDQDRIILSFHRKLLPLMNGRNSPLKYFENSDKLDKIKDFNLLSKKINSYKKYWETYLDIIQSDTILPHENRTQAFQERLAELVYFVVNDPASCGDMQKAYFTFMQTFSTIEQKLFGWAQVDYPALSQLYTSFEPGSRAIVIGVSNNYVTMVSTLIRAIRDIHNSEIPIYLNYIGEDDLSPKNRKYLSNISTGVTTIDITKHLNNDILKLEGWSVKAFSLLATPAEQVVLMDADVLFLQSPDKLFEQPEYIKTGALFYHDRTFWHPQPEDIEWALSFILPDTYTDYNPTNVERMKEGKYPIPSRLIKSRYLTAESHNEQDSGVVLINKRKHFISTLAICALNNKLERDLVTYTKVHGDKETFWLGFEMVNSEYTWAPYLPGAIGDGTLSYYEEAPDVLEPLEHEYNSKPYYLHSTQMLHFDHDEKPFWFNGGILMDKHQSSNITAIMTHFAQEPGVWNHFDDSNWFRLDQANNRTISELDKTTQSIIQLSAEYYKSFYIELSN</sequence>
<evidence type="ECO:0000256" key="2">
    <source>
        <dbReference type="ARBA" id="ARBA00009105"/>
    </source>
</evidence>
<organism evidence="11 12">
    <name type="scientific">Conidiobolus coronatus (strain ATCC 28846 / CBS 209.66 / NRRL 28638)</name>
    <name type="common">Delacroixia coronata</name>
    <dbReference type="NCBI Taxonomy" id="796925"/>
    <lineage>
        <taxon>Eukaryota</taxon>
        <taxon>Fungi</taxon>
        <taxon>Fungi incertae sedis</taxon>
        <taxon>Zoopagomycota</taxon>
        <taxon>Entomophthoromycotina</taxon>
        <taxon>Entomophthoromycetes</taxon>
        <taxon>Entomophthorales</taxon>
        <taxon>Ancylistaceae</taxon>
        <taxon>Conidiobolus</taxon>
    </lineage>
</organism>
<evidence type="ECO:0000256" key="3">
    <source>
        <dbReference type="ARBA" id="ARBA00022676"/>
    </source>
</evidence>
<dbReference type="GO" id="GO:0006493">
    <property type="term" value="P:protein O-linked glycosylation"/>
    <property type="evidence" value="ECO:0007669"/>
    <property type="project" value="TreeGrafter"/>
</dbReference>
<keyword evidence="7 10" id="KW-1133">Transmembrane helix</keyword>
<feature type="transmembrane region" description="Helical" evidence="10">
    <location>
        <begin position="9"/>
        <end position="27"/>
    </location>
</feature>
<evidence type="ECO:0000256" key="5">
    <source>
        <dbReference type="ARBA" id="ARBA00022692"/>
    </source>
</evidence>
<evidence type="ECO:0000256" key="7">
    <source>
        <dbReference type="ARBA" id="ARBA00022989"/>
    </source>
</evidence>
<dbReference type="GO" id="GO:0005794">
    <property type="term" value="C:Golgi apparatus"/>
    <property type="evidence" value="ECO:0007669"/>
    <property type="project" value="TreeGrafter"/>
</dbReference>
<evidence type="ECO:0000256" key="10">
    <source>
        <dbReference type="SAM" id="Phobius"/>
    </source>
</evidence>
<comment type="subcellular location">
    <subcellularLocation>
        <location evidence="1">Membrane</location>
        <topology evidence="1">Single-pass type II membrane protein</topology>
    </subcellularLocation>
</comment>
<protein>
    <submittedName>
        <fullName evidence="11">Glycosyltransferase family 71 protein</fullName>
    </submittedName>
</protein>
<keyword evidence="6" id="KW-0735">Signal-anchor</keyword>
<dbReference type="SUPFAM" id="SSF53448">
    <property type="entry name" value="Nucleotide-diphospho-sugar transferases"/>
    <property type="match status" value="1"/>
</dbReference>
<proteinExistence type="inferred from homology"/>
<dbReference type="AlphaFoldDB" id="A0A137PHY4"/>
<name>A0A137PHY4_CONC2</name>
<keyword evidence="5 10" id="KW-0812">Transmembrane</keyword>
<gene>
    <name evidence="11" type="ORF">CONCODRAFT_67411</name>
</gene>
<keyword evidence="12" id="KW-1185">Reference proteome</keyword>